<name>A0A4C1ZXH9_EUMVA</name>
<gene>
    <name evidence="1" type="ORF">EVAR_66779_1</name>
</gene>
<evidence type="ECO:0000313" key="2">
    <source>
        <dbReference type="Proteomes" id="UP000299102"/>
    </source>
</evidence>
<dbReference type="Proteomes" id="UP000299102">
    <property type="component" value="Unassembled WGS sequence"/>
</dbReference>
<evidence type="ECO:0000313" key="1">
    <source>
        <dbReference type="EMBL" id="GBP91553.1"/>
    </source>
</evidence>
<dbReference type="EMBL" id="BGZK01002180">
    <property type="protein sequence ID" value="GBP91553.1"/>
    <property type="molecule type" value="Genomic_DNA"/>
</dbReference>
<accession>A0A4C1ZXH9</accession>
<keyword evidence="2" id="KW-1185">Reference proteome</keyword>
<dbReference type="OrthoDB" id="7460214at2759"/>
<reference evidence="1 2" key="1">
    <citation type="journal article" date="2019" name="Commun. Biol.">
        <title>The bagworm genome reveals a unique fibroin gene that provides high tensile strength.</title>
        <authorList>
            <person name="Kono N."/>
            <person name="Nakamura H."/>
            <person name="Ohtoshi R."/>
            <person name="Tomita M."/>
            <person name="Numata K."/>
            <person name="Arakawa K."/>
        </authorList>
    </citation>
    <scope>NUCLEOTIDE SEQUENCE [LARGE SCALE GENOMIC DNA]</scope>
</reference>
<dbReference type="AlphaFoldDB" id="A0A4C1ZXH9"/>
<proteinExistence type="predicted"/>
<sequence length="108" mass="11195">MRCALNNYSTSSLPLITVVVPLAKDNTSIIFMAGIPLPIGTNSLCTDATASRGAKMAKDTTYRAPSSSSAPFLDGIQGCLSDWVIAKNRSTDMAVIVNTLDATATPGG</sequence>
<protein>
    <submittedName>
        <fullName evidence="1">Uncharacterized protein</fullName>
    </submittedName>
</protein>
<comment type="caution">
    <text evidence="1">The sequence shown here is derived from an EMBL/GenBank/DDBJ whole genome shotgun (WGS) entry which is preliminary data.</text>
</comment>
<organism evidence="1 2">
    <name type="scientific">Eumeta variegata</name>
    <name type="common">Bagworm moth</name>
    <name type="synonym">Eumeta japonica</name>
    <dbReference type="NCBI Taxonomy" id="151549"/>
    <lineage>
        <taxon>Eukaryota</taxon>
        <taxon>Metazoa</taxon>
        <taxon>Ecdysozoa</taxon>
        <taxon>Arthropoda</taxon>
        <taxon>Hexapoda</taxon>
        <taxon>Insecta</taxon>
        <taxon>Pterygota</taxon>
        <taxon>Neoptera</taxon>
        <taxon>Endopterygota</taxon>
        <taxon>Lepidoptera</taxon>
        <taxon>Glossata</taxon>
        <taxon>Ditrysia</taxon>
        <taxon>Tineoidea</taxon>
        <taxon>Psychidae</taxon>
        <taxon>Oiketicinae</taxon>
        <taxon>Eumeta</taxon>
    </lineage>
</organism>